<dbReference type="SUPFAM" id="SSF52402">
    <property type="entry name" value="Adenine nucleotide alpha hydrolases-like"/>
    <property type="match status" value="1"/>
</dbReference>
<dbReference type="OrthoDB" id="702at2"/>
<dbReference type="PATRIC" id="fig|1379739.3.peg.2934"/>
<evidence type="ECO:0000313" key="3">
    <source>
        <dbReference type="Proteomes" id="UP000032250"/>
    </source>
</evidence>
<dbReference type="PANTHER" id="PTHR43196">
    <property type="entry name" value="SULFATE ADENYLYLTRANSFERASE SUBUNIT 2"/>
    <property type="match status" value="1"/>
</dbReference>
<proteinExistence type="predicted"/>
<comment type="caution">
    <text evidence="2">The sequence shown here is derived from an EMBL/GenBank/DDBJ whole genome shotgun (WGS) entry which is preliminary data.</text>
</comment>
<name>A0A0D1BX17_CLOBO</name>
<dbReference type="AlphaFoldDB" id="A0A0D1BX17"/>
<dbReference type="HOGENOM" id="CLU_056004_1_0_9"/>
<dbReference type="PANTHER" id="PTHR43196:SF1">
    <property type="entry name" value="SULFATE ADENYLYLTRANSFERASE SUBUNIT 2"/>
    <property type="match status" value="1"/>
</dbReference>
<evidence type="ECO:0000259" key="1">
    <source>
        <dbReference type="Pfam" id="PF01507"/>
    </source>
</evidence>
<dbReference type="Proteomes" id="UP000032250">
    <property type="component" value="Unassembled WGS sequence"/>
</dbReference>
<dbReference type="Gene3D" id="3.40.50.620">
    <property type="entry name" value="HUPs"/>
    <property type="match status" value="1"/>
</dbReference>
<protein>
    <submittedName>
        <fullName evidence="2">FAD synthetase</fullName>
    </submittedName>
</protein>
<dbReference type="InterPro" id="IPR014729">
    <property type="entry name" value="Rossmann-like_a/b/a_fold"/>
</dbReference>
<feature type="domain" description="Phosphoadenosine phosphosulphate reductase" evidence="1">
    <location>
        <begin position="70"/>
        <end position="132"/>
    </location>
</feature>
<dbReference type="RefSeq" id="WP_003484596.1">
    <property type="nucleotide sequence ID" value="NZ_JXSU01000007.1"/>
</dbReference>
<dbReference type="GO" id="GO:0003824">
    <property type="term" value="F:catalytic activity"/>
    <property type="evidence" value="ECO:0007669"/>
    <property type="project" value="InterPro"/>
</dbReference>
<dbReference type="InterPro" id="IPR050128">
    <property type="entry name" value="Sulfate_adenylyltrnsfr_sub2"/>
</dbReference>
<accession>A0A0D1BX17</accession>
<organism evidence="2 3">
    <name type="scientific">Clostridium botulinum B2 450</name>
    <dbReference type="NCBI Taxonomy" id="1379739"/>
    <lineage>
        <taxon>Bacteria</taxon>
        <taxon>Bacillati</taxon>
        <taxon>Bacillota</taxon>
        <taxon>Clostridia</taxon>
        <taxon>Eubacteriales</taxon>
        <taxon>Clostridiaceae</taxon>
        <taxon>Clostridium</taxon>
    </lineage>
</organism>
<sequence length="338" mass="39453">MNYNIEVRRCKSCILPEVPGHVELDSNGICNICNGDKRTINKENNSKKECNLDYFKQKILFYDKKNSKYNCVVSVSGGKDSIMTLYVAKKILNLNVLAVFIDNGFALPEMYDNLNNATDILNVDMMIFKTSDMIDIFKKCIESKKDIYYCRVCHTLLEYYIKSICVQNNINVILGGYTKGQQYIKNSELFWVYEKSDYNIVELFKNDKKFSELSAIFQSPIKYMTEKFGNIVQLSPFKYMTWNENEILNIITEELKFKIPKNSWPDKSSNCMFNYVSQLKTMKQFGYAQHETELSDLVREGELSRQRALEIIRTPIEEENLKKPLLKLGLCIDDILNY</sequence>
<dbReference type="Pfam" id="PF01507">
    <property type="entry name" value="PAPS_reduct"/>
    <property type="match status" value="1"/>
</dbReference>
<gene>
    <name evidence="2" type="ORF">N495_12745</name>
</gene>
<dbReference type="InterPro" id="IPR002500">
    <property type="entry name" value="PAPS_reduct_dom"/>
</dbReference>
<reference evidence="2 3" key="1">
    <citation type="submission" date="2014-06" db="EMBL/GenBank/DDBJ databases">
        <title>Genome characterization of distinct group I Clostridium botulinum lineages.</title>
        <authorList>
            <person name="Giordani F."/>
            <person name="Anselmo A."/>
            <person name="Fillo S."/>
            <person name="Palozzi A.M."/>
            <person name="Fortunato A."/>
            <person name="Gentile B."/>
            <person name="Ciammaruconi A."/>
            <person name="Anniballi F."/>
            <person name="De Medici D."/>
            <person name="Lista F."/>
        </authorList>
    </citation>
    <scope>NUCLEOTIDE SEQUENCE [LARGE SCALE GENOMIC DNA]</scope>
    <source>
        <strain evidence="2 3">B2 450</strain>
    </source>
</reference>
<evidence type="ECO:0000313" key="2">
    <source>
        <dbReference type="EMBL" id="KIS24402.1"/>
    </source>
</evidence>
<dbReference type="EMBL" id="JXSU01000007">
    <property type="protein sequence ID" value="KIS24402.1"/>
    <property type="molecule type" value="Genomic_DNA"/>
</dbReference>